<dbReference type="RefSeq" id="WP_270075272.1">
    <property type="nucleotide sequence ID" value="NZ_JAJAQC010000103.1"/>
</dbReference>
<dbReference type="InterPro" id="IPR029032">
    <property type="entry name" value="AhpD-like"/>
</dbReference>
<keyword evidence="3" id="KW-1185">Reference proteome</keyword>
<comment type="caution">
    <text evidence="2">The sequence shown here is derived from an EMBL/GenBank/DDBJ whole genome shotgun (WGS) entry which is preliminary data.</text>
</comment>
<sequence>MSQRMNVINLAPDAYKAVSGLEAWLRTSTLPTSTLELVKIRVSQINGCAFCVDMHTHDARKEGESEERLLALPVWWESPLFTDAERAALALAEEATRLSDRRDAVSDPVWEEAARHYGEETLAALVLAVAAINFWNRVAVTTRMVPGSHRPSAS</sequence>
<dbReference type="PANTHER" id="PTHR34846">
    <property type="entry name" value="4-CARBOXYMUCONOLACTONE DECARBOXYLASE FAMILY PROTEIN (AFU_ORTHOLOGUE AFUA_6G11590)"/>
    <property type="match status" value="1"/>
</dbReference>
<dbReference type="GO" id="GO:0051920">
    <property type="term" value="F:peroxiredoxin activity"/>
    <property type="evidence" value="ECO:0007669"/>
    <property type="project" value="InterPro"/>
</dbReference>
<name>A0A9X3P1C3_9ACTN</name>
<dbReference type="NCBIfam" id="TIGR00778">
    <property type="entry name" value="ahpD_dom"/>
    <property type="match status" value="1"/>
</dbReference>
<dbReference type="Gene3D" id="1.20.1290.10">
    <property type="entry name" value="AhpD-like"/>
    <property type="match status" value="1"/>
</dbReference>
<evidence type="ECO:0000313" key="2">
    <source>
        <dbReference type="EMBL" id="MDA0568041.1"/>
    </source>
</evidence>
<evidence type="ECO:0000313" key="3">
    <source>
        <dbReference type="Proteomes" id="UP001140076"/>
    </source>
</evidence>
<feature type="domain" description="Carboxymuconolactone decarboxylase-like" evidence="1">
    <location>
        <begin position="13"/>
        <end position="94"/>
    </location>
</feature>
<reference evidence="2" key="1">
    <citation type="submission" date="2021-10" db="EMBL/GenBank/DDBJ databases">
        <title>Streptomonospora sp. nov., isolated from mangrove soil.</title>
        <authorList>
            <person name="Chen X."/>
            <person name="Ge X."/>
            <person name="Liu W."/>
        </authorList>
    </citation>
    <scope>NUCLEOTIDE SEQUENCE</scope>
    <source>
        <strain evidence="2">S1-112</strain>
    </source>
</reference>
<dbReference type="EMBL" id="JAJAQC010000103">
    <property type="protein sequence ID" value="MDA0568041.1"/>
    <property type="molecule type" value="Genomic_DNA"/>
</dbReference>
<accession>A0A9X3P1C3</accession>
<dbReference type="SUPFAM" id="SSF69118">
    <property type="entry name" value="AhpD-like"/>
    <property type="match status" value="1"/>
</dbReference>
<dbReference type="Pfam" id="PF02627">
    <property type="entry name" value="CMD"/>
    <property type="match status" value="1"/>
</dbReference>
<dbReference type="InterPro" id="IPR003779">
    <property type="entry name" value="CMD-like"/>
</dbReference>
<evidence type="ECO:0000259" key="1">
    <source>
        <dbReference type="Pfam" id="PF02627"/>
    </source>
</evidence>
<proteinExistence type="predicted"/>
<dbReference type="PANTHER" id="PTHR34846:SF7">
    <property type="entry name" value="BLL7811 PROTEIN"/>
    <property type="match status" value="1"/>
</dbReference>
<dbReference type="Proteomes" id="UP001140076">
    <property type="component" value="Unassembled WGS sequence"/>
</dbReference>
<dbReference type="AlphaFoldDB" id="A0A9X3P1C3"/>
<gene>
    <name evidence="2" type="ORF">LG943_27520</name>
</gene>
<organism evidence="2 3">
    <name type="scientific">Streptomonospora mangrovi</name>
    <dbReference type="NCBI Taxonomy" id="2883123"/>
    <lineage>
        <taxon>Bacteria</taxon>
        <taxon>Bacillati</taxon>
        <taxon>Actinomycetota</taxon>
        <taxon>Actinomycetes</taxon>
        <taxon>Streptosporangiales</taxon>
        <taxon>Nocardiopsidaceae</taxon>
        <taxon>Streptomonospora</taxon>
    </lineage>
</organism>
<protein>
    <submittedName>
        <fullName evidence="2">Carboxymuconolactone decarboxylase family protein</fullName>
    </submittedName>
</protein>
<dbReference type="InterPro" id="IPR004675">
    <property type="entry name" value="AhpD_core"/>
</dbReference>